<proteinExistence type="predicted"/>
<keyword evidence="1" id="KW-0378">Hydrolase</keyword>
<accession>A0ACC3T5A3</accession>
<protein>
    <submittedName>
        <fullName evidence="1">Glycoside hydrolase</fullName>
    </submittedName>
</protein>
<dbReference type="EMBL" id="MU971353">
    <property type="protein sequence ID" value="KAK9238745.1"/>
    <property type="molecule type" value="Genomic_DNA"/>
</dbReference>
<sequence length="826" mass="93417">MRQISLLRILCCLLLGLVLVESLDDFEDFDLEDAVDPTAGLLLAEHARASNTSLQWGPYRSNLYLGIRPRGLPKTFLSGLMWYNVDSYQGIQKARHSCEQGDEMRGYGWDRYDVRDGGRQVIHDVGHDIDLYTEFVKDGGSWGLRVRGVPKSKDATTAIVFYFGTEGIARSKLLNNFDLKGFMDDVEYGGYIGGLGNFKLTVTRGPESNRAPANDHAVGISRPGERTHVRSLAVDGSTVWRARDYYMKIISEFVQKMQGVYSPEQLPPAAHLFNLNDAPDQGNLHFVQRNFVGEFQFDVLFEDNNGGESMDSAKVTTLLDSAISTFDKRYAEVFAHSEPFDSPEYVSFGKSLVSNLLGGIGYFHGSGLVDMSDSAYDDEEYEDFWVDRGPANVVETEPSELFSAVPSRPFFPRGFYWDEGFHLVPIIRWDPDLAVEIMKSWFNLADAEGWIAREQILGHEARSKVPPEFQTQFPNYANPPTLVLAMSAFVDAVESHTVPERFRVPVGSDMPQQFIDLPDSSPREAYLHSPTLARAALKSLYPSLRTHFNWFRRTQSADIRSWHNADTPRPASWTEGYRWRGRTPDHCLTSGLDDYPRARPPHPAEMHVDLLAWVGAMATAMIKVGKFTGASEQEITRYEQILAGIKGNLEEMHWSEEAGMYCDLGWNPVGESRVHECHEGYATLLPFMLGLVPVDKVGKIVRGLRDPDRLWSEFGIRSLSKRDGAFGQGENYWRGSIWINMNYLILSALRSYFEMAHMTEADRDMIAETYKALRVNLVSNVHKQWEATGFAWEQYEQETGNPKGVKHFLGWTSLATVIMSMPEVLE</sequence>
<organism evidence="1 2">
    <name type="scientific">Lipomyces kononenkoae</name>
    <name type="common">Yeast</name>
    <dbReference type="NCBI Taxonomy" id="34357"/>
    <lineage>
        <taxon>Eukaryota</taxon>
        <taxon>Fungi</taxon>
        <taxon>Dikarya</taxon>
        <taxon>Ascomycota</taxon>
        <taxon>Saccharomycotina</taxon>
        <taxon>Lipomycetes</taxon>
        <taxon>Lipomycetales</taxon>
        <taxon>Lipomycetaceae</taxon>
        <taxon>Lipomyces</taxon>
    </lineage>
</organism>
<evidence type="ECO:0000313" key="2">
    <source>
        <dbReference type="Proteomes" id="UP001433508"/>
    </source>
</evidence>
<gene>
    <name evidence="1" type="ORF">V1525DRAFT_357829</name>
</gene>
<comment type="caution">
    <text evidence="1">The sequence shown here is derived from an EMBL/GenBank/DDBJ whole genome shotgun (WGS) entry which is preliminary data.</text>
</comment>
<dbReference type="Proteomes" id="UP001433508">
    <property type="component" value="Unassembled WGS sequence"/>
</dbReference>
<name>A0ACC3T5A3_LIPKO</name>
<evidence type="ECO:0000313" key="1">
    <source>
        <dbReference type="EMBL" id="KAK9238745.1"/>
    </source>
</evidence>
<reference evidence="2" key="1">
    <citation type="journal article" date="2024" name="Front. Bioeng. Biotechnol.">
        <title>Genome-scale model development and genomic sequencing of the oleaginous clade Lipomyces.</title>
        <authorList>
            <person name="Czajka J.J."/>
            <person name="Han Y."/>
            <person name="Kim J."/>
            <person name="Mondo S.J."/>
            <person name="Hofstad B.A."/>
            <person name="Robles A."/>
            <person name="Haridas S."/>
            <person name="Riley R."/>
            <person name="LaButti K."/>
            <person name="Pangilinan J."/>
            <person name="Andreopoulos W."/>
            <person name="Lipzen A."/>
            <person name="Yan J."/>
            <person name="Wang M."/>
            <person name="Ng V."/>
            <person name="Grigoriev I.V."/>
            <person name="Spatafora J.W."/>
            <person name="Magnuson J.K."/>
            <person name="Baker S.E."/>
            <person name="Pomraning K.R."/>
        </authorList>
    </citation>
    <scope>NUCLEOTIDE SEQUENCE [LARGE SCALE GENOMIC DNA]</scope>
    <source>
        <strain evidence="2">CBS 7786</strain>
    </source>
</reference>
<keyword evidence="2" id="KW-1185">Reference proteome</keyword>